<evidence type="ECO:0000313" key="1">
    <source>
        <dbReference type="EMBL" id="KAF5602132.1"/>
    </source>
</evidence>
<organism evidence="1 2">
    <name type="scientific">Fusarium pseudocircinatum</name>
    <dbReference type="NCBI Taxonomy" id="56676"/>
    <lineage>
        <taxon>Eukaryota</taxon>
        <taxon>Fungi</taxon>
        <taxon>Dikarya</taxon>
        <taxon>Ascomycota</taxon>
        <taxon>Pezizomycotina</taxon>
        <taxon>Sordariomycetes</taxon>
        <taxon>Hypocreomycetidae</taxon>
        <taxon>Hypocreales</taxon>
        <taxon>Nectriaceae</taxon>
        <taxon>Fusarium</taxon>
        <taxon>Fusarium fujikuroi species complex</taxon>
    </lineage>
</organism>
<evidence type="ECO:0000313" key="2">
    <source>
        <dbReference type="Proteomes" id="UP000546213"/>
    </source>
</evidence>
<dbReference type="Proteomes" id="UP000546213">
    <property type="component" value="Unassembled WGS sequence"/>
</dbReference>
<accession>A0A8H5UWP0</accession>
<reference evidence="1 2" key="1">
    <citation type="submission" date="2020-05" db="EMBL/GenBank/DDBJ databases">
        <title>Identification and distribution of gene clusters putatively required for synthesis of sphingolipid metabolism inhibitors in phylogenetically diverse species of the filamentous fungus Fusarium.</title>
        <authorList>
            <person name="Kim H.-S."/>
            <person name="Busman M."/>
            <person name="Brown D.W."/>
            <person name="Divon H."/>
            <person name="Uhlig S."/>
            <person name="Proctor R.H."/>
        </authorList>
    </citation>
    <scope>NUCLEOTIDE SEQUENCE [LARGE SCALE GENOMIC DNA]</scope>
    <source>
        <strain evidence="1 2">NRRL 36939</strain>
    </source>
</reference>
<protein>
    <submittedName>
        <fullName evidence="1">Uncharacterized protein</fullName>
    </submittedName>
</protein>
<proteinExistence type="predicted"/>
<dbReference type="OrthoDB" id="5102725at2759"/>
<dbReference type="EMBL" id="JAAOAS010000042">
    <property type="protein sequence ID" value="KAF5602132.1"/>
    <property type="molecule type" value="Genomic_DNA"/>
</dbReference>
<sequence length="455" mass="52500">MSLTESKKKSQTVGLLDLPNELLFSIIDDEKMSGRDHFNIHHTSSQLFQLTFKQVYDGRRDIFELACYHGNLDLMIECLKHINVPTSQLWEGTGPRGVYLTPLDVLSSGLLDGNFSADKYIKVAEWFFVNGYHTQRVVRIRGELKTFPVFSPYVLTMFSTATGTDSHRGICRVTEFLISKGLGFPSKALQRVSIERRGVHPGYEEFAEGCNSIMEIMLQSAFTPALFEVFLNNMLSDRGLTLKSRLAPGDRVNIDWHEWTGLDELVRILFDDLFAPWTYKGDSPSYFSDTFGAKIRLLVKHDGIDDNEQSVLENILESLRRIEAKQRYNGRLNFERDGTWCWRELCVSIYETPFLGRRVWSRHSRIDSPRAIHPLVERPVHEFAIPRSWYPPECLIEARSAHFKDVHDKLDPSWLEDNTEQDWVNMPLDAWNFIILERSYLVATNGGRCYSANID</sequence>
<name>A0A8H5UWP0_9HYPO</name>
<keyword evidence="2" id="KW-1185">Reference proteome</keyword>
<gene>
    <name evidence="1" type="ORF">FPCIR_2065</name>
</gene>
<dbReference type="AlphaFoldDB" id="A0A8H5UWP0"/>
<comment type="caution">
    <text evidence="1">The sequence shown here is derived from an EMBL/GenBank/DDBJ whole genome shotgun (WGS) entry which is preliminary data.</text>
</comment>